<feature type="compositionally biased region" description="Basic and acidic residues" evidence="1">
    <location>
        <begin position="542"/>
        <end position="552"/>
    </location>
</feature>
<dbReference type="AlphaFoldDB" id="A0A314UV07"/>
<name>A0A314UV07_PRUYE</name>
<feature type="compositionally biased region" description="Basic and acidic residues" evidence="1">
    <location>
        <begin position="703"/>
        <end position="715"/>
    </location>
</feature>
<feature type="region of interest" description="Disordered" evidence="1">
    <location>
        <begin position="529"/>
        <end position="581"/>
    </location>
</feature>
<gene>
    <name evidence="2" type="ORF">Pyn_35480</name>
</gene>
<protein>
    <submittedName>
        <fullName evidence="2">Uncharacterized protein</fullName>
    </submittedName>
</protein>
<evidence type="ECO:0000256" key="1">
    <source>
        <dbReference type="SAM" id="MobiDB-lite"/>
    </source>
</evidence>
<keyword evidence="3" id="KW-1185">Reference proteome</keyword>
<organism evidence="2 3">
    <name type="scientific">Prunus yedoensis var. nudiflora</name>
    <dbReference type="NCBI Taxonomy" id="2094558"/>
    <lineage>
        <taxon>Eukaryota</taxon>
        <taxon>Viridiplantae</taxon>
        <taxon>Streptophyta</taxon>
        <taxon>Embryophyta</taxon>
        <taxon>Tracheophyta</taxon>
        <taxon>Spermatophyta</taxon>
        <taxon>Magnoliopsida</taxon>
        <taxon>eudicotyledons</taxon>
        <taxon>Gunneridae</taxon>
        <taxon>Pentapetalae</taxon>
        <taxon>rosids</taxon>
        <taxon>fabids</taxon>
        <taxon>Rosales</taxon>
        <taxon>Rosaceae</taxon>
        <taxon>Amygdaloideae</taxon>
        <taxon>Amygdaleae</taxon>
        <taxon>Prunus</taxon>
    </lineage>
</organism>
<feature type="compositionally biased region" description="Basic and acidic residues" evidence="1">
    <location>
        <begin position="565"/>
        <end position="581"/>
    </location>
</feature>
<feature type="region of interest" description="Disordered" evidence="1">
    <location>
        <begin position="602"/>
        <end position="758"/>
    </location>
</feature>
<feature type="region of interest" description="Disordered" evidence="1">
    <location>
        <begin position="226"/>
        <end position="245"/>
    </location>
</feature>
<evidence type="ECO:0000313" key="3">
    <source>
        <dbReference type="Proteomes" id="UP000250321"/>
    </source>
</evidence>
<dbReference type="EMBL" id="PJQY01002969">
    <property type="protein sequence ID" value="PQM41333.1"/>
    <property type="molecule type" value="Genomic_DNA"/>
</dbReference>
<comment type="caution">
    <text evidence="2">The sequence shown here is derived from an EMBL/GenBank/DDBJ whole genome shotgun (WGS) entry which is preliminary data.</text>
</comment>
<dbReference type="OrthoDB" id="767438at2759"/>
<sequence length="1016" mass="112022">MDDKLVDAQKDHQGQDDSLHILSKERELSRNGTLESSGSKLKRLVTWSNPQHALISNVKCSQISKCCTKSSLFPSALGLDRRIPKHILSLDEKFRRRCMELIHISASKATRCSAVVNLSSTKIGALPESLNVAKVRSGDTCNSTRFVFECPLAAGGGSVVIGPAGQWIVGTVMGSKSMVNILKSPLFHQFGPLGSNTDLTRINTNDVKGSICYDFTESPGGLSFSSSPVLEKETPNKGGHKNGSDTGHKRFVSLCSTNSVCSDQSSASALATVSQGMLQCTWKGGNPHFVFSTDQKREVYVANLWKVESEEDKTLDYVYLFHSGKGGQKDHEIRDGESQLVGKMKVNNLVSLCSNNSKIMETEFVLFGGGIEMHTSSHNLRKSKGLSKKVAEVFRSNTGNNQDALGLPNLLEDHLPPNFELAAIVVKDHLPDDRKEEAGGWGLKFLKKVGVKKTATVEASVPIECCRNNGDCSTSMDVLIPAGLHGGPRTRNGGASSLTERWRSGGHCDCGGWDLGCPLTVLQTKPSKEDIFPQSDTQGECKSFDLNRKGSEHGPPTFRMLNVHDGSEIHKKEAPSYDKTEAVELPTKRLYTRQQKKQALYLSKSCSDATPSRQAHPSDDDLLSDSSSENNQPPLRRYSMKQQEASSIRESEGVKSKNKEAQTEDAEHLTKRPPLSKYSLKHQEEEARIRESVGVKSKNKKALSYDKTEDVELPTKRLCTSQRKKQALSLSKSSLEKTPSRSAHSNEDLLSDSSSEELQTLSRRTVLRHQDEVLIHESKGVKSENKEVPSYDKTEVDAFSTNKLYTIQQEKKSCPFSKSCLETAPSRKVHQNDEDMFSDSEESEECIPLLRTNRRNQEEGALVIWNNLDPVHSCNPGVAENLNVILLHDSSYYDGCNADDGEDSSGLLEVEPLNVDNRDSVSDLSQMDVSSSPPTGEVKIPLIGTSSPQYDFHLPNCDAAVEVVEGRCIKSFRNGESLLAIETNSTVDKKTRLRDSPDLKISNAQEFLPEKMITRR</sequence>
<feature type="compositionally biased region" description="Polar residues" evidence="1">
    <location>
        <begin position="604"/>
        <end position="615"/>
    </location>
</feature>
<accession>A0A314UV07</accession>
<dbReference type="Proteomes" id="UP000250321">
    <property type="component" value="Unassembled WGS sequence"/>
</dbReference>
<dbReference type="STRING" id="2094558.A0A314UV07"/>
<proteinExistence type="predicted"/>
<dbReference type="PANTHER" id="PTHR31390:SF2">
    <property type="entry name" value="EXPRESSED PROTEIN"/>
    <property type="match status" value="1"/>
</dbReference>
<dbReference type="InterPro" id="IPR021916">
    <property type="entry name" value="DUF3527"/>
</dbReference>
<evidence type="ECO:0000313" key="2">
    <source>
        <dbReference type="EMBL" id="PQM41333.1"/>
    </source>
</evidence>
<reference evidence="2 3" key="1">
    <citation type="submission" date="2018-02" db="EMBL/GenBank/DDBJ databases">
        <title>Draft genome of wild Prunus yedoensis var. nudiflora.</title>
        <authorList>
            <person name="Baek S."/>
            <person name="Kim J.-H."/>
            <person name="Choi K."/>
            <person name="Kim G.-B."/>
            <person name="Cho A."/>
            <person name="Jang H."/>
            <person name="Shin C.-H."/>
            <person name="Yu H.-J."/>
            <person name="Mun J.-H."/>
        </authorList>
    </citation>
    <scope>NUCLEOTIDE SEQUENCE [LARGE SCALE GENOMIC DNA]</scope>
    <source>
        <strain evidence="3">cv. Jeju island</strain>
        <tissue evidence="2">Leaf</tissue>
    </source>
</reference>
<feature type="compositionally biased region" description="Basic and acidic residues" evidence="1">
    <location>
        <begin position="734"/>
        <end position="747"/>
    </location>
</feature>
<feature type="compositionally biased region" description="Basic and acidic residues" evidence="1">
    <location>
        <begin position="681"/>
        <end position="693"/>
    </location>
</feature>
<feature type="compositionally biased region" description="Basic and acidic residues" evidence="1">
    <location>
        <begin position="647"/>
        <end position="670"/>
    </location>
</feature>
<dbReference type="PANTHER" id="PTHR31390">
    <property type="entry name" value="EXPRESSED PROTEIN"/>
    <property type="match status" value="1"/>
</dbReference>
<dbReference type="Pfam" id="PF12043">
    <property type="entry name" value="DUF3527"/>
    <property type="match status" value="1"/>
</dbReference>